<dbReference type="EMBL" id="JAAGNN010000001">
    <property type="protein sequence ID" value="KAF4093736.1"/>
    <property type="molecule type" value="Genomic_DNA"/>
</dbReference>
<dbReference type="Proteomes" id="UP000593565">
    <property type="component" value="Unassembled WGS sequence"/>
</dbReference>
<evidence type="ECO:0000313" key="2">
    <source>
        <dbReference type="Proteomes" id="UP000593565"/>
    </source>
</evidence>
<gene>
    <name evidence="1" type="ORF">AMELA_G00005190</name>
</gene>
<evidence type="ECO:0000313" key="1">
    <source>
        <dbReference type="EMBL" id="KAF4093736.1"/>
    </source>
</evidence>
<dbReference type="AlphaFoldDB" id="A0A7J6BF40"/>
<reference evidence="1 2" key="1">
    <citation type="submission" date="2020-02" db="EMBL/GenBank/DDBJ databases">
        <title>A chromosome-scale genome assembly of the black bullhead catfish (Ameiurus melas).</title>
        <authorList>
            <person name="Wen M."/>
            <person name="Zham M."/>
            <person name="Cabau C."/>
            <person name="Klopp C."/>
            <person name="Donnadieu C."/>
            <person name="Roques C."/>
            <person name="Bouchez O."/>
            <person name="Lampietro C."/>
            <person name="Jouanno E."/>
            <person name="Herpin A."/>
            <person name="Louis A."/>
            <person name="Berthelot C."/>
            <person name="Parey E."/>
            <person name="Roest-Crollius H."/>
            <person name="Braasch I."/>
            <person name="Postlethwait J."/>
            <person name="Robinson-Rechavi M."/>
            <person name="Echchiki A."/>
            <person name="Begum T."/>
            <person name="Montfort J."/>
            <person name="Schartl M."/>
            <person name="Bobe J."/>
            <person name="Guiguen Y."/>
        </authorList>
    </citation>
    <scope>NUCLEOTIDE SEQUENCE [LARGE SCALE GENOMIC DNA]</scope>
    <source>
        <strain evidence="1">M_S1</strain>
        <tissue evidence="1">Blood</tissue>
    </source>
</reference>
<sequence length="116" mass="13024">MPRLQPVQEIPYPTLHSLHLPPLASCSCHALMLTYKTLSVTAPSYLNSLLKAYVTSCNRRSISDRRFSSSHTVWCKVPFQNLHANCSSAVECTSNLNPDRRISHHLQKTAKDPPLP</sequence>
<proteinExistence type="predicted"/>
<keyword evidence="2" id="KW-1185">Reference proteome</keyword>
<name>A0A7J6BF40_AMEME</name>
<protein>
    <submittedName>
        <fullName evidence="1">Uncharacterized protein</fullName>
    </submittedName>
</protein>
<organism evidence="1 2">
    <name type="scientific">Ameiurus melas</name>
    <name type="common">Black bullhead</name>
    <name type="synonym">Silurus melas</name>
    <dbReference type="NCBI Taxonomy" id="219545"/>
    <lineage>
        <taxon>Eukaryota</taxon>
        <taxon>Metazoa</taxon>
        <taxon>Chordata</taxon>
        <taxon>Craniata</taxon>
        <taxon>Vertebrata</taxon>
        <taxon>Euteleostomi</taxon>
        <taxon>Actinopterygii</taxon>
        <taxon>Neopterygii</taxon>
        <taxon>Teleostei</taxon>
        <taxon>Ostariophysi</taxon>
        <taxon>Siluriformes</taxon>
        <taxon>Ictaluridae</taxon>
        <taxon>Ameiurus</taxon>
    </lineage>
</organism>
<dbReference type="PROSITE" id="PS51257">
    <property type="entry name" value="PROKAR_LIPOPROTEIN"/>
    <property type="match status" value="1"/>
</dbReference>
<accession>A0A7J6BF40</accession>
<comment type="caution">
    <text evidence="1">The sequence shown here is derived from an EMBL/GenBank/DDBJ whole genome shotgun (WGS) entry which is preliminary data.</text>
</comment>